<reference evidence="10" key="1">
    <citation type="submission" date="2025-08" db="UniProtKB">
        <authorList>
            <consortium name="Ensembl"/>
        </authorList>
    </citation>
    <scope>IDENTIFICATION</scope>
</reference>
<dbReference type="InterPro" id="IPR035979">
    <property type="entry name" value="RBD_domain_sf"/>
</dbReference>
<dbReference type="InterPro" id="IPR000504">
    <property type="entry name" value="RRM_dom"/>
</dbReference>
<evidence type="ECO:0000256" key="2">
    <source>
        <dbReference type="ARBA" id="ARBA00022723"/>
    </source>
</evidence>
<feature type="compositionally biased region" description="Basic and acidic residues" evidence="7">
    <location>
        <begin position="128"/>
        <end position="156"/>
    </location>
</feature>
<dbReference type="GO" id="GO:0003723">
    <property type="term" value="F:RNA binding"/>
    <property type="evidence" value="ECO:0007669"/>
    <property type="project" value="UniProtKB-UniRule"/>
</dbReference>
<dbReference type="InterPro" id="IPR000690">
    <property type="entry name" value="Matrin/U1-C_Znf_C2H2"/>
</dbReference>
<dbReference type="CDD" id="cd12436">
    <property type="entry name" value="RRM1_2_MATR3_like"/>
    <property type="match status" value="1"/>
</dbReference>
<proteinExistence type="predicted"/>
<sequence length="254" mass="29085">FETEEEARAMAKFYNSNVTASVCGRPVRVNHSLTYPTIQVSITAASCGSSRVVYIGQIPSSKYADDTILKLAEPFGNIKKYFLNRIKRECFIEMEKAEDAEKMAEEYKVNPPNRAKREISSTPTKSSKHPEEPPAKKSREDMSLEEKSEEEKLEEKREEEEEMQSSDVRMEAKQEEETSAESISDQNQNVNICVKYVSSACLVSAGVEHVKMGYYCRVCFLFYSNEDTAKKTHCSSQMHYDKLQVKKRRHEVSL</sequence>
<dbReference type="Ensembl" id="ENSMALT00000002632.1">
    <property type="protein sequence ID" value="ENSMALP00000002560.1"/>
    <property type="gene ID" value="ENSMALG00000001795.1"/>
</dbReference>
<evidence type="ECO:0000259" key="9">
    <source>
        <dbReference type="PROSITE" id="PS50171"/>
    </source>
</evidence>
<dbReference type="SUPFAM" id="SSF54928">
    <property type="entry name" value="RNA-binding domain, RBD"/>
    <property type="match status" value="1"/>
</dbReference>
<comment type="subcellular location">
    <subcellularLocation>
        <location evidence="1">Nucleus</location>
    </subcellularLocation>
</comment>
<evidence type="ECO:0000256" key="7">
    <source>
        <dbReference type="SAM" id="MobiDB-lite"/>
    </source>
</evidence>
<name>A0A3Q3Q1W7_MONAL</name>
<evidence type="ECO:0000256" key="3">
    <source>
        <dbReference type="ARBA" id="ARBA00022771"/>
    </source>
</evidence>
<evidence type="ECO:0000313" key="11">
    <source>
        <dbReference type="Proteomes" id="UP000261600"/>
    </source>
</evidence>
<evidence type="ECO:0000256" key="5">
    <source>
        <dbReference type="ARBA" id="ARBA00023242"/>
    </source>
</evidence>
<reference evidence="10" key="2">
    <citation type="submission" date="2025-09" db="UniProtKB">
        <authorList>
            <consortium name="Ensembl"/>
        </authorList>
    </citation>
    <scope>IDENTIFICATION</scope>
</reference>
<dbReference type="AlphaFoldDB" id="A0A3Q3Q1W7"/>
<feature type="domain" description="RRM" evidence="8">
    <location>
        <begin position="51"/>
        <end position="126"/>
    </location>
</feature>
<dbReference type="GO" id="GO:0005634">
    <property type="term" value="C:nucleus"/>
    <property type="evidence" value="ECO:0007669"/>
    <property type="project" value="UniProtKB-SubCell"/>
</dbReference>
<keyword evidence="4" id="KW-0862">Zinc</keyword>
<feature type="region of interest" description="Disordered" evidence="7">
    <location>
        <begin position="103"/>
        <end position="184"/>
    </location>
</feature>
<dbReference type="Gene3D" id="3.30.70.330">
    <property type="match status" value="1"/>
</dbReference>
<protein>
    <submittedName>
        <fullName evidence="10">Uncharacterized protein</fullName>
    </submittedName>
</protein>
<evidence type="ECO:0000256" key="6">
    <source>
        <dbReference type="PROSITE-ProRule" id="PRU00176"/>
    </source>
</evidence>
<evidence type="ECO:0000256" key="1">
    <source>
        <dbReference type="ARBA" id="ARBA00004123"/>
    </source>
</evidence>
<dbReference type="Proteomes" id="UP000261600">
    <property type="component" value="Unplaced"/>
</dbReference>
<keyword evidence="3" id="KW-0863">Zinc-finger</keyword>
<dbReference type="PROSITE" id="PS50102">
    <property type="entry name" value="RRM"/>
    <property type="match status" value="1"/>
</dbReference>
<feature type="domain" description="Matrin-type" evidence="9">
    <location>
        <begin position="214"/>
        <end position="245"/>
    </location>
</feature>
<keyword evidence="5" id="KW-0539">Nucleus</keyword>
<dbReference type="PROSITE" id="PS50171">
    <property type="entry name" value="ZF_MATRIN"/>
    <property type="match status" value="1"/>
</dbReference>
<dbReference type="GO" id="GO:0008270">
    <property type="term" value="F:zinc ion binding"/>
    <property type="evidence" value="ECO:0007669"/>
    <property type="project" value="UniProtKB-KW"/>
</dbReference>
<keyword evidence="2" id="KW-0479">Metal-binding</keyword>
<accession>A0A3Q3Q1W7</accession>
<keyword evidence="11" id="KW-1185">Reference proteome</keyword>
<evidence type="ECO:0000259" key="8">
    <source>
        <dbReference type="PROSITE" id="PS50102"/>
    </source>
</evidence>
<keyword evidence="6" id="KW-0694">RNA-binding</keyword>
<organism evidence="10 11">
    <name type="scientific">Monopterus albus</name>
    <name type="common">Swamp eel</name>
    <dbReference type="NCBI Taxonomy" id="43700"/>
    <lineage>
        <taxon>Eukaryota</taxon>
        <taxon>Metazoa</taxon>
        <taxon>Chordata</taxon>
        <taxon>Craniata</taxon>
        <taxon>Vertebrata</taxon>
        <taxon>Euteleostomi</taxon>
        <taxon>Actinopterygii</taxon>
        <taxon>Neopterygii</taxon>
        <taxon>Teleostei</taxon>
        <taxon>Neoteleostei</taxon>
        <taxon>Acanthomorphata</taxon>
        <taxon>Anabantaria</taxon>
        <taxon>Synbranchiformes</taxon>
        <taxon>Synbranchidae</taxon>
        <taxon>Monopterus</taxon>
    </lineage>
</organism>
<evidence type="ECO:0000313" key="10">
    <source>
        <dbReference type="Ensembl" id="ENSMALP00000002560.1"/>
    </source>
</evidence>
<evidence type="ECO:0000256" key="4">
    <source>
        <dbReference type="ARBA" id="ARBA00022833"/>
    </source>
</evidence>
<dbReference type="InterPro" id="IPR012677">
    <property type="entry name" value="Nucleotide-bd_a/b_plait_sf"/>
</dbReference>